<accession>A0A450YRA1</accession>
<proteinExistence type="predicted"/>
<protein>
    <submittedName>
        <fullName evidence="2">Autotransporter beta-domain-containing protein</fullName>
    </submittedName>
</protein>
<dbReference type="Gene3D" id="2.40.128.130">
    <property type="entry name" value="Autotransporter beta-domain"/>
    <property type="match status" value="1"/>
</dbReference>
<sequence length="134" mass="14333">MKGGLTWNHIDTDSFTQTGAGAFNLAVNPDDFDAVIASVGAEVHKKIKRNKGSIIPSAYAGISYDLAGEESRTTVVFSGNSLAVKGIENEQFAGNVGFGLTYEVDTWSVGINYDGKFKSSQDSHAATLQARYTF</sequence>
<dbReference type="EMBL" id="CAADFT010000031">
    <property type="protein sequence ID" value="VFK44077.1"/>
    <property type="molecule type" value="Genomic_DNA"/>
</dbReference>
<dbReference type="InterPro" id="IPR005546">
    <property type="entry name" value="Autotransporte_beta"/>
</dbReference>
<gene>
    <name evidence="2" type="ORF">BECKTC1821E_GA0114239_103111</name>
</gene>
<dbReference type="InterPro" id="IPR036709">
    <property type="entry name" value="Autotransporte_beta_dom_sf"/>
</dbReference>
<dbReference type="PROSITE" id="PS51208">
    <property type="entry name" value="AUTOTRANSPORTER"/>
    <property type="match status" value="1"/>
</dbReference>
<evidence type="ECO:0000259" key="1">
    <source>
        <dbReference type="PROSITE" id="PS51208"/>
    </source>
</evidence>
<dbReference type="AlphaFoldDB" id="A0A450YRA1"/>
<organism evidence="2">
    <name type="scientific">Candidatus Kentrum sp. TC</name>
    <dbReference type="NCBI Taxonomy" id="2126339"/>
    <lineage>
        <taxon>Bacteria</taxon>
        <taxon>Pseudomonadati</taxon>
        <taxon>Pseudomonadota</taxon>
        <taxon>Gammaproteobacteria</taxon>
        <taxon>Candidatus Kentrum</taxon>
    </lineage>
</organism>
<feature type="domain" description="Autotransporter" evidence="1">
    <location>
        <begin position="1"/>
        <end position="134"/>
    </location>
</feature>
<dbReference type="SUPFAM" id="SSF103515">
    <property type="entry name" value="Autotransporter"/>
    <property type="match status" value="1"/>
</dbReference>
<evidence type="ECO:0000313" key="2">
    <source>
        <dbReference type="EMBL" id="VFK44077.1"/>
    </source>
</evidence>
<dbReference type="Pfam" id="PF03797">
    <property type="entry name" value="Autotransporter"/>
    <property type="match status" value="1"/>
</dbReference>
<reference evidence="2" key="1">
    <citation type="submission" date="2019-02" db="EMBL/GenBank/DDBJ databases">
        <authorList>
            <person name="Gruber-Vodicka R. H."/>
            <person name="Seah K. B. B."/>
        </authorList>
    </citation>
    <scope>NUCLEOTIDE SEQUENCE</scope>
    <source>
        <strain evidence="2">BECK_BZ125</strain>
    </source>
</reference>
<name>A0A450YRA1_9GAMM</name>